<dbReference type="Proteomes" id="UP000077381">
    <property type="component" value="Unassembled WGS sequence"/>
</dbReference>
<reference evidence="2 3" key="1">
    <citation type="submission" date="2015-12" db="EMBL/GenBank/DDBJ databases">
        <title>Genome sequence of Streptomyces sp. G25.</title>
        <authorList>
            <person name="Poehlein A."/>
            <person name="Roettig A."/>
            <person name="Hiessl S."/>
            <person name="Hauschild P."/>
            <person name="Schauer J."/>
            <person name="Madkour M.H."/>
            <person name="Al-Ansari A.M."/>
            <person name="Almakishah N.H."/>
            <person name="Steinbuechel A."/>
            <person name="Daniel R."/>
        </authorList>
    </citation>
    <scope>NUCLEOTIDE SEQUENCE [LARGE SCALE GENOMIC DNA]</scope>
    <source>
        <strain evidence="3">G25(2015)</strain>
    </source>
</reference>
<comment type="caution">
    <text evidence="2">The sequence shown here is derived from an EMBL/GenBank/DDBJ whole genome shotgun (WGS) entry which is preliminary data.</text>
</comment>
<feature type="signal peptide" evidence="1">
    <location>
        <begin position="1"/>
        <end position="36"/>
    </location>
</feature>
<keyword evidence="1" id="KW-0732">Signal</keyword>
<name>A0A177HUT5_9ACTN</name>
<dbReference type="STRING" id="1716141.STSP_23480"/>
<protein>
    <submittedName>
        <fullName evidence="2">Uncharacterized protein</fullName>
    </submittedName>
</protein>
<feature type="chain" id="PRO_5008063244" evidence="1">
    <location>
        <begin position="37"/>
        <end position="304"/>
    </location>
</feature>
<accession>A0A177HUT5</accession>
<evidence type="ECO:0000313" key="3">
    <source>
        <dbReference type="Proteomes" id="UP000077381"/>
    </source>
</evidence>
<proteinExistence type="predicted"/>
<dbReference type="EMBL" id="LOHS01000067">
    <property type="protein sequence ID" value="OAH14287.1"/>
    <property type="molecule type" value="Genomic_DNA"/>
</dbReference>
<dbReference type="AlphaFoldDB" id="A0A177HUT5"/>
<evidence type="ECO:0000313" key="2">
    <source>
        <dbReference type="EMBL" id="OAH14287.1"/>
    </source>
</evidence>
<sequence>MKIRSVLGPPARIAAVITAALGLAVAAAPLTGTAQAHEAATGTLSFSGDPGEYATDGQSATYTAGAVQQFDVQGSTDGNSVFTSVVTNEGKRWTLNLAAPDGQRLTEGTTYTGALRWPYAQPQDPELAFGEDARWCNTSTGSFTVSHIAFGPYGYVREIDATFEQYCNGATVAARGELHAQMPEPPAELTLGMTLDSAGKVDSHTGQITVGGSVTCNKPAQVAVSGNVDQVQKNATAVGYYETTVACTPGAPVPWTVSFASIEPGTAFRPGAATLRGAAKADDRDYPVTVNTGQQTTQVTLDKA</sequence>
<evidence type="ECO:0000256" key="1">
    <source>
        <dbReference type="SAM" id="SignalP"/>
    </source>
</evidence>
<dbReference type="PATRIC" id="fig|1716141.3.peg.2473"/>
<organism evidence="2 3">
    <name type="scientific">Streptomyces jeddahensis</name>
    <dbReference type="NCBI Taxonomy" id="1716141"/>
    <lineage>
        <taxon>Bacteria</taxon>
        <taxon>Bacillati</taxon>
        <taxon>Actinomycetota</taxon>
        <taxon>Actinomycetes</taxon>
        <taxon>Kitasatosporales</taxon>
        <taxon>Streptomycetaceae</taxon>
        <taxon>Streptomyces</taxon>
    </lineage>
</organism>
<gene>
    <name evidence="2" type="ORF">STSP_23480</name>
</gene>
<keyword evidence="3" id="KW-1185">Reference proteome</keyword>
<dbReference type="RefSeq" id="WP_232789599.1">
    <property type="nucleotide sequence ID" value="NZ_LOHS01000067.1"/>
</dbReference>